<evidence type="ECO:0000313" key="2">
    <source>
        <dbReference type="Proteomes" id="UP001479290"/>
    </source>
</evidence>
<name>A0AAW1ZQ73_CULAL</name>
<dbReference type="Proteomes" id="UP001479290">
    <property type="component" value="Unassembled WGS sequence"/>
</dbReference>
<protein>
    <submittedName>
        <fullName evidence="1">Uncharacterized protein</fullName>
    </submittedName>
</protein>
<comment type="caution">
    <text evidence="1">The sequence shown here is derived from an EMBL/GenBank/DDBJ whole genome shotgun (WGS) entry which is preliminary data.</text>
</comment>
<dbReference type="AlphaFoldDB" id="A0AAW1ZQ73"/>
<sequence>MYAPGSSELSPRWWGPASYLTTAEPCTTERFGSSALGLDTLIEEQLNVFRDK</sequence>
<keyword evidence="2" id="KW-1185">Reference proteome</keyword>
<organism evidence="1 2">
    <name type="scientific">Culter alburnus</name>
    <name type="common">Topmouth culter</name>
    <dbReference type="NCBI Taxonomy" id="194366"/>
    <lineage>
        <taxon>Eukaryota</taxon>
        <taxon>Metazoa</taxon>
        <taxon>Chordata</taxon>
        <taxon>Craniata</taxon>
        <taxon>Vertebrata</taxon>
        <taxon>Euteleostomi</taxon>
        <taxon>Actinopterygii</taxon>
        <taxon>Neopterygii</taxon>
        <taxon>Teleostei</taxon>
        <taxon>Ostariophysi</taxon>
        <taxon>Cypriniformes</taxon>
        <taxon>Xenocyprididae</taxon>
        <taxon>Xenocypridinae</taxon>
        <taxon>Culter</taxon>
    </lineage>
</organism>
<feature type="non-terminal residue" evidence="1">
    <location>
        <position position="52"/>
    </location>
</feature>
<dbReference type="EMBL" id="JAWDJR010000015">
    <property type="protein sequence ID" value="KAK9962621.1"/>
    <property type="molecule type" value="Genomic_DNA"/>
</dbReference>
<evidence type="ECO:0000313" key="1">
    <source>
        <dbReference type="EMBL" id="KAK9962621.1"/>
    </source>
</evidence>
<gene>
    <name evidence="1" type="ORF">ABG768_007978</name>
</gene>
<reference evidence="1 2" key="1">
    <citation type="submission" date="2024-05" db="EMBL/GenBank/DDBJ databases">
        <title>A high-quality chromosomal-level genome assembly of Topmouth culter (Culter alburnus).</title>
        <authorList>
            <person name="Zhao H."/>
        </authorList>
    </citation>
    <scope>NUCLEOTIDE SEQUENCE [LARGE SCALE GENOMIC DNA]</scope>
    <source>
        <strain evidence="1">CATC2023</strain>
        <tissue evidence="1">Muscle</tissue>
    </source>
</reference>
<proteinExistence type="predicted"/>
<accession>A0AAW1ZQ73</accession>